<dbReference type="AlphaFoldDB" id="A0A8C0ZPZ9"/>
<dbReference type="InterPro" id="IPR042481">
    <property type="entry name" value="CCDC57"/>
</dbReference>
<evidence type="ECO:0000313" key="2">
    <source>
        <dbReference type="Ensembl" id="ENSCCNP00000009716.1"/>
    </source>
</evidence>
<protein>
    <submittedName>
        <fullName evidence="2">Uncharacterized protein</fullName>
    </submittedName>
</protein>
<proteinExistence type="predicted"/>
<dbReference type="GO" id="GO:0005876">
    <property type="term" value="C:spindle microtubule"/>
    <property type="evidence" value="ECO:0007669"/>
    <property type="project" value="TreeGrafter"/>
</dbReference>
<feature type="region of interest" description="Disordered" evidence="1">
    <location>
        <begin position="1"/>
        <end position="89"/>
    </location>
</feature>
<reference evidence="2" key="1">
    <citation type="submission" date="2023-09" db="UniProtKB">
        <authorList>
            <consortium name="Ensembl"/>
        </authorList>
    </citation>
    <scope>IDENTIFICATION</scope>
</reference>
<feature type="compositionally biased region" description="Low complexity" evidence="1">
    <location>
        <begin position="47"/>
        <end position="77"/>
    </location>
</feature>
<dbReference type="PANTHER" id="PTHR46725:SF1">
    <property type="entry name" value="COILED-COIL DOMAIN-CONTAINING PROTEIN 57"/>
    <property type="match status" value="1"/>
</dbReference>
<organism evidence="2">
    <name type="scientific">Castor canadensis</name>
    <name type="common">American beaver</name>
    <dbReference type="NCBI Taxonomy" id="51338"/>
    <lineage>
        <taxon>Eukaryota</taxon>
        <taxon>Metazoa</taxon>
        <taxon>Chordata</taxon>
        <taxon>Craniata</taxon>
        <taxon>Vertebrata</taxon>
        <taxon>Euteleostomi</taxon>
        <taxon>Mammalia</taxon>
        <taxon>Eutheria</taxon>
        <taxon>Euarchontoglires</taxon>
        <taxon>Glires</taxon>
        <taxon>Rodentia</taxon>
        <taxon>Castorimorpha</taxon>
        <taxon>Castoridae</taxon>
        <taxon>Castor</taxon>
    </lineage>
</organism>
<dbReference type="GO" id="GO:0005814">
    <property type="term" value="C:centriole"/>
    <property type="evidence" value="ECO:0007669"/>
    <property type="project" value="TreeGrafter"/>
</dbReference>
<dbReference type="PANTHER" id="PTHR46725">
    <property type="entry name" value="COILED-COIL DOMAIN-CONTAINING PROTEIN 57"/>
    <property type="match status" value="1"/>
</dbReference>
<accession>A0A8C0ZPZ9</accession>
<dbReference type="GO" id="GO:0007020">
    <property type="term" value="P:microtubule nucleation"/>
    <property type="evidence" value="ECO:0007669"/>
    <property type="project" value="TreeGrafter"/>
</dbReference>
<dbReference type="GO" id="GO:0045931">
    <property type="term" value="P:positive regulation of mitotic cell cycle"/>
    <property type="evidence" value="ECO:0007669"/>
    <property type="project" value="TreeGrafter"/>
</dbReference>
<dbReference type="GO" id="GO:0060271">
    <property type="term" value="P:cilium assembly"/>
    <property type="evidence" value="ECO:0007669"/>
    <property type="project" value="TreeGrafter"/>
</dbReference>
<dbReference type="Ensembl" id="ENSCCNT00000012799.1">
    <property type="protein sequence ID" value="ENSCCNP00000009716.1"/>
    <property type="gene ID" value="ENSCCNG00000010256.1"/>
</dbReference>
<dbReference type="GO" id="GO:0007099">
    <property type="term" value="P:centriole replication"/>
    <property type="evidence" value="ECO:0007669"/>
    <property type="project" value="TreeGrafter"/>
</dbReference>
<evidence type="ECO:0000256" key="1">
    <source>
        <dbReference type="SAM" id="MobiDB-lite"/>
    </source>
</evidence>
<dbReference type="GO" id="GO:0034451">
    <property type="term" value="C:centriolar satellite"/>
    <property type="evidence" value="ECO:0007669"/>
    <property type="project" value="TreeGrafter"/>
</dbReference>
<name>A0A8C0ZPZ9_CASCN</name>
<sequence length="143" mass="15682">AAARPTQRQHKIPAVTCKSTHEKENRFPKPPQAQEVTEENSHHAHRSSSLASNSLQETWQLLDLGSSPSGLPSQDDSIPALPAAHSLQEADRSSIKAQAVFAIKGMKVAAQSKAKPARPSRCDSVKPKCCQRRPLIRNYNLKD</sequence>